<evidence type="ECO:0000313" key="3">
    <source>
        <dbReference type="Proteomes" id="UP000012118"/>
    </source>
</evidence>
<dbReference type="EMBL" id="AHNU02000039">
    <property type="protein sequence ID" value="EMN90860.1"/>
    <property type="molecule type" value="Genomic_DNA"/>
</dbReference>
<dbReference type="InterPro" id="IPR002559">
    <property type="entry name" value="Transposase_11"/>
</dbReference>
<dbReference type="GO" id="GO:0004803">
    <property type="term" value="F:transposase activity"/>
    <property type="evidence" value="ECO:0007669"/>
    <property type="project" value="InterPro"/>
</dbReference>
<sequence length="138" mass="15805">MIDPTHKIIRDYTTTSANVHDSQVCIKLMETMRRGECIFGDSAYPIPTVLFEGKKKGILTLFSEKGKRNQSLSEDSKILNKHLSKVRSRVEHVFADIQSFGGKRIRCRGLVRVQLQMFLSNFVYNVRRFVFLSGASYA</sequence>
<dbReference type="PANTHER" id="PTHR35604:SF2">
    <property type="entry name" value="TRANSPOSASE INSH FOR INSERTION SEQUENCE ELEMENT IS5A-RELATED"/>
    <property type="match status" value="1"/>
</dbReference>
<keyword evidence="3" id="KW-1185">Reference proteome</keyword>
<reference evidence="2 3" key="1">
    <citation type="submission" date="2013-01" db="EMBL/GenBank/DDBJ databases">
        <authorList>
            <person name="Harkins D.M."/>
            <person name="Durkin A.S."/>
            <person name="Brinkac L.M."/>
            <person name="Haft D.H."/>
            <person name="Selengut J.D."/>
            <person name="Sanka R."/>
            <person name="DePew J."/>
            <person name="Purushe J."/>
            <person name="Chanthongthip A."/>
            <person name="Lattana O."/>
            <person name="Phetsouvanh R."/>
            <person name="Newton P.N."/>
            <person name="Vinetz J.M."/>
            <person name="Sutton G.G."/>
            <person name="Nierman W.C."/>
            <person name="Fouts D.E."/>
        </authorList>
    </citation>
    <scope>NUCLEOTIDE SEQUENCE [LARGE SCALE GENOMIC DNA]</scope>
    <source>
        <strain evidence="2 3">UI 13098</strain>
    </source>
</reference>
<name>M6QCB8_9LEPT</name>
<evidence type="ECO:0000313" key="2">
    <source>
        <dbReference type="EMBL" id="EMN90860.1"/>
    </source>
</evidence>
<dbReference type="Proteomes" id="UP000012118">
    <property type="component" value="Unassembled WGS sequence"/>
</dbReference>
<evidence type="ECO:0000259" key="1">
    <source>
        <dbReference type="Pfam" id="PF01609"/>
    </source>
</evidence>
<feature type="domain" description="Transposase IS4-like" evidence="1">
    <location>
        <begin position="2"/>
        <end position="125"/>
    </location>
</feature>
<accession>M6QCB8</accession>
<dbReference type="GO" id="GO:0003677">
    <property type="term" value="F:DNA binding"/>
    <property type="evidence" value="ECO:0007669"/>
    <property type="project" value="InterPro"/>
</dbReference>
<organism evidence="2 3">
    <name type="scientific">Leptospira weilii str. UI 13098</name>
    <dbReference type="NCBI Taxonomy" id="1088542"/>
    <lineage>
        <taxon>Bacteria</taxon>
        <taxon>Pseudomonadati</taxon>
        <taxon>Spirochaetota</taxon>
        <taxon>Spirochaetia</taxon>
        <taxon>Leptospirales</taxon>
        <taxon>Leptospiraceae</taxon>
        <taxon>Leptospira</taxon>
    </lineage>
</organism>
<comment type="caution">
    <text evidence="2">The sequence shown here is derived from an EMBL/GenBank/DDBJ whole genome shotgun (WGS) entry which is preliminary data.</text>
</comment>
<protein>
    <submittedName>
        <fullName evidence="2">Transposase, IS4 family</fullName>
    </submittedName>
</protein>
<dbReference type="GO" id="GO:0006313">
    <property type="term" value="P:DNA transposition"/>
    <property type="evidence" value="ECO:0007669"/>
    <property type="project" value="InterPro"/>
</dbReference>
<gene>
    <name evidence="2" type="ORF">LEP1GSC108_2418</name>
</gene>
<proteinExistence type="predicted"/>
<dbReference type="Pfam" id="PF01609">
    <property type="entry name" value="DDE_Tnp_1"/>
    <property type="match status" value="1"/>
</dbReference>
<dbReference type="PANTHER" id="PTHR35604">
    <property type="entry name" value="TRANSPOSASE INSH FOR INSERTION SEQUENCE ELEMENT IS5A-RELATED"/>
    <property type="match status" value="1"/>
</dbReference>
<dbReference type="AlphaFoldDB" id="M6QCB8"/>